<dbReference type="SUPFAM" id="SSF52499">
    <property type="entry name" value="Isochorismatase-like hydrolases"/>
    <property type="match status" value="1"/>
</dbReference>
<proteinExistence type="predicted"/>
<dbReference type="Proteomes" id="UP001321542">
    <property type="component" value="Chromosome"/>
</dbReference>
<dbReference type="InterPro" id="IPR016291">
    <property type="entry name" value="Isochorismatase"/>
</dbReference>
<dbReference type="PANTHER" id="PTHR43540:SF3">
    <property type="entry name" value="ENTEROBACTIN SYNTHASE COMPONENT B"/>
    <property type="match status" value="1"/>
</dbReference>
<dbReference type="InterPro" id="IPR036380">
    <property type="entry name" value="Isochorismatase-like_sf"/>
</dbReference>
<protein>
    <recommendedName>
        <fullName evidence="2">Isochorismatase-like domain-containing protein</fullName>
    </recommendedName>
</protein>
<keyword evidence="1" id="KW-0378">Hydrolase</keyword>
<dbReference type="InterPro" id="IPR050272">
    <property type="entry name" value="Isochorismatase-like_hydrls"/>
</dbReference>
<dbReference type="InterPro" id="IPR000868">
    <property type="entry name" value="Isochorismatase-like_dom"/>
</dbReference>
<dbReference type="RefSeq" id="WP_286251500.1">
    <property type="nucleotide sequence ID" value="NZ_AP018448.1"/>
</dbReference>
<name>A0ABN5VJJ7_9ACTN</name>
<gene>
    <name evidence="3" type="ORF">SGFS_036810</name>
</gene>
<evidence type="ECO:0000259" key="2">
    <source>
        <dbReference type="Pfam" id="PF00857"/>
    </source>
</evidence>
<dbReference type="EMBL" id="AP018448">
    <property type="protein sequence ID" value="BBC32387.1"/>
    <property type="molecule type" value="Genomic_DNA"/>
</dbReference>
<dbReference type="PRINTS" id="PR01398">
    <property type="entry name" value="ISCHRISMTASE"/>
</dbReference>
<dbReference type="PANTHER" id="PTHR43540">
    <property type="entry name" value="PEROXYUREIDOACRYLATE/UREIDOACRYLATE AMIDOHYDROLASE-RELATED"/>
    <property type="match status" value="1"/>
</dbReference>
<evidence type="ECO:0000313" key="3">
    <source>
        <dbReference type="EMBL" id="BBC32387.1"/>
    </source>
</evidence>
<evidence type="ECO:0000313" key="4">
    <source>
        <dbReference type="Proteomes" id="UP001321542"/>
    </source>
</evidence>
<organism evidence="3 4">
    <name type="scientific">Streptomyces graminofaciens</name>
    <dbReference type="NCBI Taxonomy" id="68212"/>
    <lineage>
        <taxon>Bacteria</taxon>
        <taxon>Bacillati</taxon>
        <taxon>Actinomycetota</taxon>
        <taxon>Actinomycetes</taxon>
        <taxon>Kitasatosporales</taxon>
        <taxon>Streptomycetaceae</taxon>
        <taxon>Streptomyces</taxon>
    </lineage>
</organism>
<reference evidence="3 4" key="1">
    <citation type="journal article" date="2010" name="ChemBioChem">
        <title>Cloning and characterization of the biosynthetic gene cluster of 16-membered macrolide antibiotic FD-891: involvement of a dual functional cytochrome P450 monooxygenase catalyzing epoxidation and hydroxylation.</title>
        <authorList>
            <person name="Kudo F."/>
            <person name="Motegi A."/>
            <person name="Mizoue K."/>
            <person name="Eguchi T."/>
        </authorList>
    </citation>
    <scope>NUCLEOTIDE SEQUENCE [LARGE SCALE GENOMIC DNA]</scope>
    <source>
        <strain evidence="3 4">A-8890</strain>
    </source>
</reference>
<accession>A0ABN5VJJ7</accession>
<dbReference type="PIRSF" id="PIRSF001111">
    <property type="entry name" value="Isochorismatase"/>
    <property type="match status" value="1"/>
</dbReference>
<keyword evidence="4" id="KW-1185">Reference proteome</keyword>
<evidence type="ECO:0000256" key="1">
    <source>
        <dbReference type="ARBA" id="ARBA00022801"/>
    </source>
</evidence>
<dbReference type="Gene3D" id="3.40.50.850">
    <property type="entry name" value="Isochorismatase-like"/>
    <property type="match status" value="1"/>
</dbReference>
<feature type="domain" description="Isochorismatase-like" evidence="2">
    <location>
        <begin position="32"/>
        <end position="203"/>
    </location>
</feature>
<sequence>MAIAPIDPYQMPHPTELPVNTATWTVDPSRAVLLVHDMQHYFLAPFAGAAQPRTDLLANVTALRERCAEAGVPVVYTAQPGGMTPEQRGLLKDFWGAGMSADPADRGIPEAIAPGGHDTVLTKWRASAFHRTGLVDLLREQGRDQLVICGVYAHVGILLTACDAFAHDVQPFVVADAVADFTPEFHRMALQYAATRCAMTLPTATVLQALPAAALAPVGDPS</sequence>
<reference evidence="3 4" key="2">
    <citation type="journal article" date="2023" name="ChemBioChem">
        <title>Acyltransferase Domain Exchange between Two Independent Type I Polyketide Synthases in the Same Producer Strain of Macrolide Antibiotics.</title>
        <authorList>
            <person name="Kudo F."/>
            <person name="Kishikawa K."/>
            <person name="Tsuboi K."/>
            <person name="Kido T."/>
            <person name="Usui T."/>
            <person name="Hashimoto J."/>
            <person name="Shin-Ya K."/>
            <person name="Miyanaga A."/>
            <person name="Eguchi T."/>
        </authorList>
    </citation>
    <scope>NUCLEOTIDE SEQUENCE [LARGE SCALE GENOMIC DNA]</scope>
    <source>
        <strain evidence="3 4">A-8890</strain>
    </source>
</reference>
<dbReference type="Pfam" id="PF00857">
    <property type="entry name" value="Isochorismatase"/>
    <property type="match status" value="1"/>
</dbReference>